<feature type="transmembrane region" description="Helical" evidence="1">
    <location>
        <begin position="53"/>
        <end position="70"/>
    </location>
</feature>
<reference evidence="2" key="1">
    <citation type="submission" date="2021-04" db="EMBL/GenBank/DDBJ databases">
        <title>Whole genome sequencing of Enterococci isolates from hospitalized patients.</title>
        <authorList>
            <person name="Ogoti B.M."/>
            <person name="Onyambu F.G."/>
        </authorList>
    </citation>
    <scope>NUCLEOTIDE SEQUENCE</scope>
    <source>
        <strain evidence="2">242</strain>
    </source>
</reference>
<sequence>MNFDIVRGGVKFGKYKKIEQTRSNTFDIDCCLVIAAILVFLSGRSISNIDLRISNFYFDIGFLVALILGTKAKQFGIRVISVLSKLSGP</sequence>
<evidence type="ECO:0000256" key="1">
    <source>
        <dbReference type="SAM" id="Phobius"/>
    </source>
</evidence>
<evidence type="ECO:0000313" key="3">
    <source>
        <dbReference type="Proteomes" id="UP000680045"/>
    </source>
</evidence>
<keyword evidence="1" id="KW-1133">Transmembrane helix</keyword>
<evidence type="ECO:0000313" key="2">
    <source>
        <dbReference type="EMBL" id="MBR8646027.1"/>
    </source>
</evidence>
<keyword evidence="1" id="KW-0472">Membrane</keyword>
<proteinExistence type="predicted"/>
<protein>
    <submittedName>
        <fullName evidence="2">Uncharacterized protein</fullName>
    </submittedName>
</protein>
<dbReference type="EMBL" id="JAGTPW010000064">
    <property type="protein sequence ID" value="MBR8646027.1"/>
    <property type="molecule type" value="Genomic_DNA"/>
</dbReference>
<dbReference type="AlphaFoldDB" id="A0A941FSU9"/>
<feature type="transmembrane region" description="Helical" evidence="1">
    <location>
        <begin position="26"/>
        <end position="47"/>
    </location>
</feature>
<organism evidence="2 3">
    <name type="scientific">Peribacillus frigoritolerans</name>
    <dbReference type="NCBI Taxonomy" id="450367"/>
    <lineage>
        <taxon>Bacteria</taxon>
        <taxon>Bacillati</taxon>
        <taxon>Bacillota</taxon>
        <taxon>Bacilli</taxon>
        <taxon>Bacillales</taxon>
        <taxon>Bacillaceae</taxon>
        <taxon>Peribacillus</taxon>
    </lineage>
</organism>
<accession>A0A941FSU9</accession>
<keyword evidence="1" id="KW-0812">Transmembrane</keyword>
<name>A0A941FSU9_9BACI</name>
<dbReference type="Proteomes" id="UP000680045">
    <property type="component" value="Unassembled WGS sequence"/>
</dbReference>
<comment type="caution">
    <text evidence="2">The sequence shown here is derived from an EMBL/GenBank/DDBJ whole genome shotgun (WGS) entry which is preliminary data.</text>
</comment>
<gene>
    <name evidence="2" type="ORF">KEH51_25315</name>
</gene>